<evidence type="ECO:0000313" key="2">
    <source>
        <dbReference type="EMBL" id="KAL0638469.1"/>
    </source>
</evidence>
<organism evidence="2 3">
    <name type="scientific">Discina gigas</name>
    <dbReference type="NCBI Taxonomy" id="1032678"/>
    <lineage>
        <taxon>Eukaryota</taxon>
        <taxon>Fungi</taxon>
        <taxon>Dikarya</taxon>
        <taxon>Ascomycota</taxon>
        <taxon>Pezizomycotina</taxon>
        <taxon>Pezizomycetes</taxon>
        <taxon>Pezizales</taxon>
        <taxon>Discinaceae</taxon>
        <taxon>Discina</taxon>
    </lineage>
</organism>
<sequence length="219" mass="24134">MNNPPGLDPPLADYFWIAGIDSISYGEHLAQDLKPARRSFTEQLLEAIEAEEEVQENLLSPRNVTFSNVMPLPDTNLSGDLLGPNIENVENGDCGDATSQTTATGNLIRNSSNSSSSTITNNNNFGNPDGKVRRFKGMNDDDFDNALLKFAAERDSFLDDLSFSAGTIMPHKPVMHPRAQRVVSEDLALQKAPSLRRRISLRDLTSMRRAPSVNRACKD</sequence>
<feature type="region of interest" description="Disordered" evidence="1">
    <location>
        <begin position="106"/>
        <end position="131"/>
    </location>
</feature>
<name>A0ABR3GRB7_9PEZI</name>
<evidence type="ECO:0000313" key="3">
    <source>
        <dbReference type="Proteomes" id="UP001447188"/>
    </source>
</evidence>
<dbReference type="Proteomes" id="UP001447188">
    <property type="component" value="Unassembled WGS sequence"/>
</dbReference>
<comment type="caution">
    <text evidence="2">The sequence shown here is derived from an EMBL/GenBank/DDBJ whole genome shotgun (WGS) entry which is preliminary data.</text>
</comment>
<keyword evidence="3" id="KW-1185">Reference proteome</keyword>
<protein>
    <submittedName>
        <fullName evidence="2">Uncharacterized protein</fullName>
    </submittedName>
</protein>
<accession>A0ABR3GRB7</accession>
<feature type="compositionally biased region" description="Low complexity" evidence="1">
    <location>
        <begin position="110"/>
        <end position="124"/>
    </location>
</feature>
<evidence type="ECO:0000256" key="1">
    <source>
        <dbReference type="SAM" id="MobiDB-lite"/>
    </source>
</evidence>
<proteinExistence type="predicted"/>
<dbReference type="EMBL" id="JBBBZM010000021">
    <property type="protein sequence ID" value="KAL0638469.1"/>
    <property type="molecule type" value="Genomic_DNA"/>
</dbReference>
<gene>
    <name evidence="2" type="ORF">Q9L58_002405</name>
</gene>
<reference evidence="2 3" key="1">
    <citation type="submission" date="2024-02" db="EMBL/GenBank/DDBJ databases">
        <title>Discinaceae phylogenomics.</title>
        <authorList>
            <person name="Dirks A.C."/>
            <person name="James T.Y."/>
        </authorList>
    </citation>
    <scope>NUCLEOTIDE SEQUENCE [LARGE SCALE GENOMIC DNA]</scope>
    <source>
        <strain evidence="2 3">ACD0624</strain>
    </source>
</reference>